<dbReference type="GO" id="GO:0070819">
    <property type="term" value="F:menaquinone-dependent protoporphyrinogen oxidase activity"/>
    <property type="evidence" value="ECO:0007669"/>
    <property type="project" value="TreeGrafter"/>
</dbReference>
<dbReference type="Proteomes" id="UP000655830">
    <property type="component" value="Unassembled WGS sequence"/>
</dbReference>
<accession>A0A926IE00</accession>
<dbReference type="PANTHER" id="PTHR38030">
    <property type="entry name" value="PROTOPORPHYRINOGEN IX DEHYDROGENASE [MENAQUINONE]"/>
    <property type="match status" value="1"/>
</dbReference>
<dbReference type="SUPFAM" id="SSF52218">
    <property type="entry name" value="Flavoproteins"/>
    <property type="match status" value="1"/>
</dbReference>
<comment type="caution">
    <text evidence="2">The sequence shown here is derived from an EMBL/GenBank/DDBJ whole genome shotgun (WGS) entry which is preliminary data.</text>
</comment>
<dbReference type="Gene3D" id="3.40.50.360">
    <property type="match status" value="1"/>
</dbReference>
<dbReference type="Pfam" id="PF12641">
    <property type="entry name" value="Flavodoxin_3"/>
    <property type="match status" value="1"/>
</dbReference>
<dbReference type="PANTHER" id="PTHR38030:SF2">
    <property type="entry name" value="PROTOPORPHYRINOGEN IX DEHYDROGENASE [QUINONE]"/>
    <property type="match status" value="1"/>
</dbReference>
<dbReference type="EMBL" id="JACRSY010000018">
    <property type="protein sequence ID" value="MBC8580267.1"/>
    <property type="molecule type" value="Genomic_DNA"/>
</dbReference>
<dbReference type="InterPro" id="IPR052200">
    <property type="entry name" value="Protoporphyrinogen_IX_DH"/>
</dbReference>
<sequence>MKLLITYSSKTGNTKRLAEGIYKNIQLENVDLKAISEVEDLNAYDTLLVGYWVDKGGPNDEAAEFMKGIEGKRVGIFATLGAYPDSQHGWDSLLRGEDLVKEKNTILGKYICQGAVDERLIEVFKKFEPGNPHAITPEKLKRYEIAKQHPNEADMLSAAIMFRERI</sequence>
<dbReference type="InterPro" id="IPR029039">
    <property type="entry name" value="Flavoprotein-like_sf"/>
</dbReference>
<gene>
    <name evidence="2" type="ORF">H8718_12095</name>
</gene>
<organism evidence="2 3">
    <name type="scientific">Zhenhengia yiwuensis</name>
    <dbReference type="NCBI Taxonomy" id="2763666"/>
    <lineage>
        <taxon>Bacteria</taxon>
        <taxon>Bacillati</taxon>
        <taxon>Bacillota</taxon>
        <taxon>Clostridia</taxon>
        <taxon>Lachnospirales</taxon>
        <taxon>Lachnospiraceae</taxon>
        <taxon>Zhenhengia</taxon>
    </lineage>
</organism>
<name>A0A926IE00_9FIRM</name>
<reference evidence="2" key="1">
    <citation type="submission" date="2020-08" db="EMBL/GenBank/DDBJ databases">
        <title>Genome public.</title>
        <authorList>
            <person name="Liu C."/>
            <person name="Sun Q."/>
        </authorList>
    </citation>
    <scope>NUCLEOTIDE SEQUENCE</scope>
    <source>
        <strain evidence="2">NSJ-12</strain>
    </source>
</reference>
<dbReference type="GO" id="GO:0006783">
    <property type="term" value="P:heme biosynthetic process"/>
    <property type="evidence" value="ECO:0007669"/>
    <property type="project" value="TreeGrafter"/>
</dbReference>
<evidence type="ECO:0000259" key="1">
    <source>
        <dbReference type="PROSITE" id="PS50902"/>
    </source>
</evidence>
<dbReference type="GO" id="GO:0010181">
    <property type="term" value="F:FMN binding"/>
    <property type="evidence" value="ECO:0007669"/>
    <property type="project" value="InterPro"/>
</dbReference>
<proteinExistence type="predicted"/>
<dbReference type="InterPro" id="IPR008254">
    <property type="entry name" value="Flavodoxin/NO_synth"/>
</dbReference>
<feature type="domain" description="Flavodoxin-like" evidence="1">
    <location>
        <begin position="3"/>
        <end position="166"/>
    </location>
</feature>
<dbReference type="RefSeq" id="WP_177668643.1">
    <property type="nucleotide sequence ID" value="NZ_JACRSY010000018.1"/>
</dbReference>
<keyword evidence="3" id="KW-1185">Reference proteome</keyword>
<dbReference type="AlphaFoldDB" id="A0A926IE00"/>
<dbReference type="GO" id="GO:0016651">
    <property type="term" value="F:oxidoreductase activity, acting on NAD(P)H"/>
    <property type="evidence" value="ECO:0007669"/>
    <property type="project" value="UniProtKB-ARBA"/>
</dbReference>
<evidence type="ECO:0000313" key="3">
    <source>
        <dbReference type="Proteomes" id="UP000655830"/>
    </source>
</evidence>
<protein>
    <submittedName>
        <fullName evidence="2">Flavodoxin</fullName>
    </submittedName>
</protein>
<dbReference type="PROSITE" id="PS50902">
    <property type="entry name" value="FLAVODOXIN_LIKE"/>
    <property type="match status" value="1"/>
</dbReference>
<evidence type="ECO:0000313" key="2">
    <source>
        <dbReference type="EMBL" id="MBC8580267.1"/>
    </source>
</evidence>